<evidence type="ECO:0000313" key="2">
    <source>
        <dbReference type="EMBL" id="SOC79060.1"/>
    </source>
</evidence>
<evidence type="ECO:0000313" key="3">
    <source>
        <dbReference type="Proteomes" id="UP000219193"/>
    </source>
</evidence>
<proteinExistence type="predicted"/>
<sequence length="71" mass="7757">MKFVTIFNTTHSSEIAIIRNLLEEHDIQYMAPDMATDSAAGLAGLGITGMRIQVPEDQQEQALAVLKAHGF</sequence>
<dbReference type="Proteomes" id="UP000219193">
    <property type="component" value="Unassembled WGS sequence"/>
</dbReference>
<dbReference type="InterPro" id="IPR011322">
    <property type="entry name" value="N-reg_PII-like_a/b"/>
</dbReference>
<name>A0A285X117_9FLAO</name>
<gene>
    <name evidence="2" type="ORF">SAMN06296241_0580</name>
</gene>
<dbReference type="AlphaFoldDB" id="A0A285X117"/>
<protein>
    <submittedName>
        <fullName evidence="2">Signal transducing protein</fullName>
    </submittedName>
</protein>
<evidence type="ECO:0000259" key="1">
    <source>
        <dbReference type="Pfam" id="PF09413"/>
    </source>
</evidence>
<dbReference type="Pfam" id="PF09413">
    <property type="entry name" value="DUF2007"/>
    <property type="match status" value="1"/>
</dbReference>
<reference evidence="3" key="1">
    <citation type="submission" date="2017-09" db="EMBL/GenBank/DDBJ databases">
        <authorList>
            <person name="Varghese N."/>
            <person name="Submissions S."/>
        </authorList>
    </citation>
    <scope>NUCLEOTIDE SEQUENCE [LARGE SCALE GENOMIC DNA]</scope>
    <source>
        <strain evidence="3">CGMCC 1.12641</strain>
    </source>
</reference>
<dbReference type="Gene3D" id="3.30.70.790">
    <property type="entry name" value="UreE, C-terminal domain"/>
    <property type="match status" value="1"/>
</dbReference>
<dbReference type="SUPFAM" id="SSF54913">
    <property type="entry name" value="GlnB-like"/>
    <property type="match status" value="1"/>
</dbReference>
<dbReference type="RefSeq" id="WP_097054831.1">
    <property type="nucleotide sequence ID" value="NZ_OCMF01000001.1"/>
</dbReference>
<feature type="domain" description="DUF2007" evidence="1">
    <location>
        <begin position="4"/>
        <end position="67"/>
    </location>
</feature>
<organism evidence="2 3">
    <name type="scientific">Salinimicrobium sediminis</name>
    <dbReference type="NCBI Taxonomy" id="1343891"/>
    <lineage>
        <taxon>Bacteria</taxon>
        <taxon>Pseudomonadati</taxon>
        <taxon>Bacteroidota</taxon>
        <taxon>Flavobacteriia</taxon>
        <taxon>Flavobacteriales</taxon>
        <taxon>Flavobacteriaceae</taxon>
        <taxon>Salinimicrobium</taxon>
    </lineage>
</organism>
<accession>A0A285X117</accession>
<keyword evidence="3" id="KW-1185">Reference proteome</keyword>
<dbReference type="EMBL" id="OCMF01000001">
    <property type="protein sequence ID" value="SOC79060.1"/>
    <property type="molecule type" value="Genomic_DNA"/>
</dbReference>
<dbReference type="OrthoDB" id="1452268at2"/>
<dbReference type="InterPro" id="IPR018551">
    <property type="entry name" value="DUF2007"/>
</dbReference>